<dbReference type="Pfam" id="PF00512">
    <property type="entry name" value="HisKA"/>
    <property type="match status" value="1"/>
</dbReference>
<protein>
    <recommendedName>
        <fullName evidence="16">Heme sensor protein HssS</fullName>
        <ecNumber evidence="3">2.7.13.3</ecNumber>
    </recommendedName>
</protein>
<keyword evidence="12" id="KW-0902">Two-component regulatory system</keyword>
<evidence type="ECO:0000256" key="5">
    <source>
        <dbReference type="ARBA" id="ARBA00022553"/>
    </source>
</evidence>
<evidence type="ECO:0000256" key="15">
    <source>
        <dbReference type="ARBA" id="ARBA00037219"/>
    </source>
</evidence>
<dbReference type="SUPFAM" id="SSF55874">
    <property type="entry name" value="ATPase domain of HSP90 chaperone/DNA topoisomerase II/histidine kinase"/>
    <property type="match status" value="1"/>
</dbReference>
<evidence type="ECO:0000256" key="14">
    <source>
        <dbReference type="ARBA" id="ARBA00023136"/>
    </source>
</evidence>
<keyword evidence="13" id="KW-0843">Virulence</keyword>
<dbReference type="SMART" id="SM00304">
    <property type="entry name" value="HAMP"/>
    <property type="match status" value="1"/>
</dbReference>
<dbReference type="InterPro" id="IPR004358">
    <property type="entry name" value="Sig_transdc_His_kin-like_C"/>
</dbReference>
<dbReference type="Pfam" id="PF00672">
    <property type="entry name" value="HAMP"/>
    <property type="match status" value="1"/>
</dbReference>
<gene>
    <name evidence="20" type="ORF">HMI46_16075</name>
</gene>
<evidence type="ECO:0000256" key="8">
    <source>
        <dbReference type="ARBA" id="ARBA00022741"/>
    </source>
</evidence>
<dbReference type="InterPro" id="IPR003660">
    <property type="entry name" value="HAMP_dom"/>
</dbReference>
<dbReference type="PROSITE" id="PS50109">
    <property type="entry name" value="HIS_KIN"/>
    <property type="match status" value="1"/>
</dbReference>
<evidence type="ECO:0000256" key="13">
    <source>
        <dbReference type="ARBA" id="ARBA00023026"/>
    </source>
</evidence>
<evidence type="ECO:0000256" key="12">
    <source>
        <dbReference type="ARBA" id="ARBA00023012"/>
    </source>
</evidence>
<feature type="transmembrane region" description="Helical" evidence="17">
    <location>
        <begin position="6"/>
        <end position="27"/>
    </location>
</feature>
<keyword evidence="4" id="KW-1003">Cell membrane</keyword>
<name>A0AAP7DIT8_PAEAL</name>
<evidence type="ECO:0000313" key="20">
    <source>
        <dbReference type="EMBL" id="NOJ72068.1"/>
    </source>
</evidence>
<dbReference type="EC" id="2.7.13.3" evidence="3"/>
<comment type="catalytic activity">
    <reaction evidence="1">
        <text>ATP + protein L-histidine = ADP + protein N-phospho-L-histidine.</text>
        <dbReference type="EC" id="2.7.13.3"/>
    </reaction>
</comment>
<keyword evidence="11 17" id="KW-1133">Transmembrane helix</keyword>
<evidence type="ECO:0000256" key="9">
    <source>
        <dbReference type="ARBA" id="ARBA00022777"/>
    </source>
</evidence>
<keyword evidence="5" id="KW-0597">Phosphoprotein</keyword>
<keyword evidence="8" id="KW-0547">Nucleotide-binding</keyword>
<evidence type="ECO:0000256" key="1">
    <source>
        <dbReference type="ARBA" id="ARBA00000085"/>
    </source>
</evidence>
<dbReference type="CDD" id="cd06225">
    <property type="entry name" value="HAMP"/>
    <property type="match status" value="1"/>
</dbReference>
<feature type="domain" description="HAMP" evidence="19">
    <location>
        <begin position="189"/>
        <end position="241"/>
    </location>
</feature>
<evidence type="ECO:0000259" key="18">
    <source>
        <dbReference type="PROSITE" id="PS50109"/>
    </source>
</evidence>
<comment type="subcellular location">
    <subcellularLocation>
        <location evidence="2">Cell membrane</location>
        <topology evidence="2">Multi-pass membrane protein</topology>
    </subcellularLocation>
</comment>
<dbReference type="SMART" id="SM00388">
    <property type="entry name" value="HisKA"/>
    <property type="match status" value="1"/>
</dbReference>
<dbReference type="GO" id="GO:0000155">
    <property type="term" value="F:phosphorelay sensor kinase activity"/>
    <property type="evidence" value="ECO:0007669"/>
    <property type="project" value="InterPro"/>
</dbReference>
<dbReference type="InterPro" id="IPR005467">
    <property type="entry name" value="His_kinase_dom"/>
</dbReference>
<sequence>MKTLYTRIVFFSAVIVFISFVCGVFLANIAHNQAISSHYEQKMEKVGQALSHMNSMLSSGTHSTDEALSNLAELGYQLYLVDPEHHVKTFGRPFKHADIASKDIDSVLSGNTYLGMLKQREWSSLFVPAIFENRLALSHGIPLVIHGERHALFIRPDMVQQTEEVRVLIAVLLISTFVISLVLISVKTRYLVKPLQRLTRATMELEKGNYEVKLDLHRNDEIGELARRFTVMASALGQLDSVQKQFVANVSHEIQSPLTSIQGLAQQLMDHPLPPEQERRYLHIIAEESRRLSGISRQLLTLASLERGNEMMKQAPIRLDEQLREVIILLEPQWGIKDMELNLQLDHVIWTGDAGLLHQAWKNLLTNAIKFTAPQGTITVRCHQQGEDIIVVVSDTGRGIPQDVLPHIFERFYKYNEHVEPGQAQLGTGLGLAIVKRIIELHNGTISALSESGKGTTFTVRLAASDKHRT</sequence>
<dbReference type="PRINTS" id="PR00344">
    <property type="entry name" value="BCTRLSENSOR"/>
</dbReference>
<dbReference type="InterPro" id="IPR036890">
    <property type="entry name" value="HATPase_C_sf"/>
</dbReference>
<evidence type="ECO:0000256" key="7">
    <source>
        <dbReference type="ARBA" id="ARBA00022692"/>
    </source>
</evidence>
<comment type="function">
    <text evidence="15">Member of the two-component regulatory system HssS/HssR involved in intracellular heme homeostasis and tempering of staphylococcal virulence. HssS functions as a heme sensor histidine kinase which is autophosphorylated at a histidine residue and transfers its phosphate group to an aspartate residue of HssR. HssR/HssS activates the expression of hrtAB, an efflux pump, in response to extracellular heme, hemin, hemoglobin or blood.</text>
</comment>
<reference evidence="20 21" key="1">
    <citation type="submission" date="2020-05" db="EMBL/GenBank/DDBJ databases">
        <title>Whole genome sequencing and identification of novel metabolites from Paenibacillus alvei strain JR949.</title>
        <authorList>
            <person name="Rajendhran J."/>
            <person name="Sree Pranav P."/>
            <person name="Mahalakshmi B."/>
            <person name="Karthikeyan R."/>
        </authorList>
    </citation>
    <scope>NUCLEOTIDE SEQUENCE [LARGE SCALE GENOMIC DNA]</scope>
    <source>
        <strain evidence="20 21">JR949</strain>
    </source>
</reference>
<evidence type="ECO:0000256" key="6">
    <source>
        <dbReference type="ARBA" id="ARBA00022679"/>
    </source>
</evidence>
<evidence type="ECO:0000256" key="2">
    <source>
        <dbReference type="ARBA" id="ARBA00004651"/>
    </source>
</evidence>
<dbReference type="GO" id="GO:0005524">
    <property type="term" value="F:ATP binding"/>
    <property type="evidence" value="ECO:0007669"/>
    <property type="project" value="UniProtKB-KW"/>
</dbReference>
<dbReference type="CDD" id="cd00082">
    <property type="entry name" value="HisKA"/>
    <property type="match status" value="1"/>
</dbReference>
<dbReference type="PROSITE" id="PS50885">
    <property type="entry name" value="HAMP"/>
    <property type="match status" value="1"/>
</dbReference>
<dbReference type="AlphaFoldDB" id="A0AAP7DIT8"/>
<keyword evidence="7 17" id="KW-0812">Transmembrane</keyword>
<dbReference type="SMART" id="SM00387">
    <property type="entry name" value="HATPase_c"/>
    <property type="match status" value="1"/>
</dbReference>
<dbReference type="SUPFAM" id="SSF158472">
    <property type="entry name" value="HAMP domain-like"/>
    <property type="match status" value="1"/>
</dbReference>
<organism evidence="20 21">
    <name type="scientific">Paenibacillus alvei</name>
    <name type="common">Bacillus alvei</name>
    <dbReference type="NCBI Taxonomy" id="44250"/>
    <lineage>
        <taxon>Bacteria</taxon>
        <taxon>Bacillati</taxon>
        <taxon>Bacillota</taxon>
        <taxon>Bacilli</taxon>
        <taxon>Bacillales</taxon>
        <taxon>Paenibacillaceae</taxon>
        <taxon>Paenibacillus</taxon>
    </lineage>
</organism>
<dbReference type="CDD" id="cd00075">
    <property type="entry name" value="HATPase"/>
    <property type="match status" value="1"/>
</dbReference>
<dbReference type="PANTHER" id="PTHR45528:SF11">
    <property type="entry name" value="HISTIDINE KINASE"/>
    <property type="match status" value="1"/>
</dbReference>
<evidence type="ECO:0000259" key="19">
    <source>
        <dbReference type="PROSITE" id="PS50885"/>
    </source>
</evidence>
<dbReference type="Gene3D" id="3.30.565.10">
    <property type="entry name" value="Histidine kinase-like ATPase, C-terminal domain"/>
    <property type="match status" value="1"/>
</dbReference>
<dbReference type="Proteomes" id="UP000552038">
    <property type="component" value="Unassembled WGS sequence"/>
</dbReference>
<accession>A0AAP7DIT8</accession>
<dbReference type="Gene3D" id="1.10.287.130">
    <property type="match status" value="1"/>
</dbReference>
<evidence type="ECO:0000256" key="4">
    <source>
        <dbReference type="ARBA" id="ARBA00022475"/>
    </source>
</evidence>
<feature type="transmembrane region" description="Helical" evidence="17">
    <location>
        <begin position="165"/>
        <end position="186"/>
    </location>
</feature>
<evidence type="ECO:0000256" key="16">
    <source>
        <dbReference type="ARBA" id="ARBA00040841"/>
    </source>
</evidence>
<evidence type="ECO:0000256" key="11">
    <source>
        <dbReference type="ARBA" id="ARBA00022989"/>
    </source>
</evidence>
<keyword evidence="9 20" id="KW-0418">Kinase</keyword>
<dbReference type="FunFam" id="1.10.287.130:FF:000001">
    <property type="entry name" value="Two-component sensor histidine kinase"/>
    <property type="match status" value="1"/>
</dbReference>
<dbReference type="Gene3D" id="6.10.340.10">
    <property type="match status" value="1"/>
</dbReference>
<proteinExistence type="predicted"/>
<keyword evidence="14 17" id="KW-0472">Membrane</keyword>
<evidence type="ECO:0000256" key="3">
    <source>
        <dbReference type="ARBA" id="ARBA00012438"/>
    </source>
</evidence>
<evidence type="ECO:0000256" key="17">
    <source>
        <dbReference type="SAM" id="Phobius"/>
    </source>
</evidence>
<evidence type="ECO:0000313" key="21">
    <source>
        <dbReference type="Proteomes" id="UP000552038"/>
    </source>
</evidence>
<dbReference type="InterPro" id="IPR003594">
    <property type="entry name" value="HATPase_dom"/>
</dbReference>
<dbReference type="InterPro" id="IPR003661">
    <property type="entry name" value="HisK_dim/P_dom"/>
</dbReference>
<comment type="caution">
    <text evidence="20">The sequence shown here is derived from an EMBL/GenBank/DDBJ whole genome shotgun (WGS) entry which is preliminary data.</text>
</comment>
<dbReference type="InterPro" id="IPR036097">
    <property type="entry name" value="HisK_dim/P_sf"/>
</dbReference>
<dbReference type="InterPro" id="IPR050398">
    <property type="entry name" value="HssS/ArlS-like"/>
</dbReference>
<dbReference type="PANTHER" id="PTHR45528">
    <property type="entry name" value="SENSOR HISTIDINE KINASE CPXA"/>
    <property type="match status" value="1"/>
</dbReference>
<dbReference type="Pfam" id="PF02518">
    <property type="entry name" value="HATPase_c"/>
    <property type="match status" value="1"/>
</dbReference>
<keyword evidence="10" id="KW-0067">ATP-binding</keyword>
<dbReference type="GO" id="GO:0005886">
    <property type="term" value="C:plasma membrane"/>
    <property type="evidence" value="ECO:0007669"/>
    <property type="project" value="UniProtKB-SubCell"/>
</dbReference>
<dbReference type="FunFam" id="3.30.565.10:FF:000006">
    <property type="entry name" value="Sensor histidine kinase WalK"/>
    <property type="match status" value="1"/>
</dbReference>
<dbReference type="SUPFAM" id="SSF47384">
    <property type="entry name" value="Homodimeric domain of signal transducing histidine kinase"/>
    <property type="match status" value="1"/>
</dbReference>
<dbReference type="EMBL" id="JABFOR010000021">
    <property type="protein sequence ID" value="NOJ72068.1"/>
    <property type="molecule type" value="Genomic_DNA"/>
</dbReference>
<dbReference type="RefSeq" id="WP_163978905.1">
    <property type="nucleotide sequence ID" value="NZ_JABFOR010000021.1"/>
</dbReference>
<evidence type="ECO:0000256" key="10">
    <source>
        <dbReference type="ARBA" id="ARBA00022840"/>
    </source>
</evidence>
<keyword evidence="6" id="KW-0808">Transferase</keyword>
<feature type="domain" description="Histidine kinase" evidence="18">
    <location>
        <begin position="249"/>
        <end position="466"/>
    </location>
</feature>